<accession>A0A5B8KUN3</accession>
<gene>
    <name evidence="3" type="ORF">FQ775_02405</name>
</gene>
<organism evidence="3 4">
    <name type="scientific">Nitratireductor mangrovi</name>
    <dbReference type="NCBI Taxonomy" id="2599600"/>
    <lineage>
        <taxon>Bacteria</taxon>
        <taxon>Pseudomonadati</taxon>
        <taxon>Pseudomonadota</taxon>
        <taxon>Alphaproteobacteria</taxon>
        <taxon>Hyphomicrobiales</taxon>
        <taxon>Phyllobacteriaceae</taxon>
        <taxon>Nitratireductor</taxon>
    </lineage>
</organism>
<dbReference type="RefSeq" id="WP_146297963.1">
    <property type="nucleotide sequence ID" value="NZ_CP042301.2"/>
</dbReference>
<evidence type="ECO:0008006" key="5">
    <source>
        <dbReference type="Google" id="ProtNLM"/>
    </source>
</evidence>
<dbReference type="AlphaFoldDB" id="A0A5B8KUN3"/>
<feature type="coiled-coil region" evidence="1">
    <location>
        <begin position="24"/>
        <end position="54"/>
    </location>
</feature>
<proteinExistence type="predicted"/>
<feature type="region of interest" description="Disordered" evidence="2">
    <location>
        <begin position="86"/>
        <end position="124"/>
    </location>
</feature>
<sequence>MFRTTDIVLIAVMVSAAAFTYKTKHEAENQLAELRKVESQLRLEQETIDLLKADWSVLTQPARLQQLAEIYQEELKLAPVEPQQIATPAELPAPPVEMEASPSKPLGGMADTGADGVVTGSTTQ</sequence>
<keyword evidence="4" id="KW-1185">Reference proteome</keyword>
<dbReference type="Proteomes" id="UP000321389">
    <property type="component" value="Chromosome"/>
</dbReference>
<reference evidence="3" key="1">
    <citation type="submission" date="2020-04" db="EMBL/GenBank/DDBJ databases">
        <title>Nitratireductor sp. nov. isolated from mangrove soil.</title>
        <authorList>
            <person name="Ye Y."/>
        </authorList>
    </citation>
    <scope>NUCLEOTIDE SEQUENCE</scope>
    <source>
        <strain evidence="3">SY7</strain>
    </source>
</reference>
<evidence type="ECO:0000313" key="3">
    <source>
        <dbReference type="EMBL" id="QDY99313.1"/>
    </source>
</evidence>
<dbReference type="EMBL" id="CP042301">
    <property type="protein sequence ID" value="QDY99313.1"/>
    <property type="molecule type" value="Genomic_DNA"/>
</dbReference>
<evidence type="ECO:0000256" key="1">
    <source>
        <dbReference type="SAM" id="Coils"/>
    </source>
</evidence>
<dbReference type="OrthoDB" id="7165680at2"/>
<keyword evidence="1" id="KW-0175">Coiled coil</keyword>
<evidence type="ECO:0000313" key="4">
    <source>
        <dbReference type="Proteomes" id="UP000321389"/>
    </source>
</evidence>
<evidence type="ECO:0000256" key="2">
    <source>
        <dbReference type="SAM" id="MobiDB-lite"/>
    </source>
</evidence>
<protein>
    <recommendedName>
        <fullName evidence="5">Cell division protein FtsL</fullName>
    </recommendedName>
</protein>
<dbReference type="KEGG" id="niy:FQ775_02405"/>
<name>A0A5B8KUN3_9HYPH</name>